<dbReference type="InterPro" id="IPR054467">
    <property type="entry name" value="YkoP-like_dom"/>
</dbReference>
<gene>
    <name evidence="2" type="ORF">WDJ50_13530</name>
</gene>
<dbReference type="CDD" id="cd10959">
    <property type="entry name" value="CE4_NodB_like_3"/>
    <property type="match status" value="1"/>
</dbReference>
<sequence length="402" mass="43915">MKRGLKRSVLGALALYIGLPYLLVQVGNLGLVREGKRARREVALTFDDGPDPATTPAVLDALREAAMQATFFVVAGQARAHPDLIARMLSEGHQVEAHAEKHVHAWIRTPWGAALDPLRAVRGVETVTGQRVKFHRPPHGAYTLATLLGQRLAGVRGAHWSIEGRDWHAASTPETVRERLGALLVPGAVIVLHDAGPGARVTVPLLPGLLSDLQARGYRSVRLDALDGAGTQGWPELKRRAFTTLDIVFDRLGHIRYSGGRADNLFRVGPARFPLHGIRLNDGTPVPHGAPAAEFHVNNALIVDIGPRRAVRQGPTDFGALARDLLDRPELRDTEYIFCLSSLAPLLALVGFETHPLPAQDARRLRGWAEVLRRAYGSAQGAQEPKLSILSRQRFEELFAHD</sequence>
<dbReference type="AlphaFoldDB" id="A0AAU6Q219"/>
<dbReference type="PANTHER" id="PTHR10587">
    <property type="entry name" value="GLYCOSYL TRANSFERASE-RELATED"/>
    <property type="match status" value="1"/>
</dbReference>
<dbReference type="Pfam" id="PF22790">
    <property type="entry name" value="YkoP"/>
    <property type="match status" value="1"/>
</dbReference>
<proteinExistence type="predicted"/>
<evidence type="ECO:0000259" key="1">
    <source>
        <dbReference type="PROSITE" id="PS51677"/>
    </source>
</evidence>
<accession>A0AAU6Q219</accession>
<protein>
    <submittedName>
        <fullName evidence="2">Polysaccharide deacetylase family protein</fullName>
    </submittedName>
</protein>
<dbReference type="GO" id="GO:0005975">
    <property type="term" value="P:carbohydrate metabolic process"/>
    <property type="evidence" value="ECO:0007669"/>
    <property type="project" value="InterPro"/>
</dbReference>
<dbReference type="SUPFAM" id="SSF88713">
    <property type="entry name" value="Glycoside hydrolase/deacetylase"/>
    <property type="match status" value="1"/>
</dbReference>
<feature type="domain" description="NodB homology" evidence="1">
    <location>
        <begin position="40"/>
        <end position="221"/>
    </location>
</feature>
<organism evidence="2">
    <name type="scientific">Deinococcus sp. VB142</name>
    <dbReference type="NCBI Taxonomy" id="3112952"/>
    <lineage>
        <taxon>Bacteria</taxon>
        <taxon>Thermotogati</taxon>
        <taxon>Deinococcota</taxon>
        <taxon>Deinococci</taxon>
        <taxon>Deinococcales</taxon>
        <taxon>Deinococcaceae</taxon>
        <taxon>Deinococcus</taxon>
    </lineage>
</organism>
<dbReference type="PROSITE" id="PS51677">
    <property type="entry name" value="NODB"/>
    <property type="match status" value="1"/>
</dbReference>
<reference evidence="2" key="1">
    <citation type="submission" date="2024-03" db="EMBL/GenBank/DDBJ databases">
        <title>Deinococcus weizhi sp. nov., isolated from human skin.</title>
        <authorList>
            <person name="Wei Z."/>
            <person name="Tian F."/>
            <person name="Yang C."/>
            <person name="Xin L.T."/>
            <person name="Wen Z.J."/>
            <person name="Lan K.C."/>
            <person name="Yu L."/>
            <person name="Zhe W."/>
            <person name="Dan F.D."/>
            <person name="Jun W."/>
            <person name="Rui Z."/>
            <person name="Yong X.J."/>
            <person name="Ting Y."/>
            <person name="Wei X."/>
            <person name="Xu Z.G."/>
            <person name="Xin Z."/>
            <person name="Dong F.G."/>
            <person name="Ni X.M."/>
            <person name="Zheng M.G."/>
            <person name="Chun Y."/>
            <person name="Qian W.X."/>
        </authorList>
    </citation>
    <scope>NUCLEOTIDE SEQUENCE</scope>
    <source>
        <strain evidence="2">VB142</strain>
    </source>
</reference>
<name>A0AAU6Q219_9DEIO</name>
<dbReference type="GO" id="GO:0016810">
    <property type="term" value="F:hydrolase activity, acting on carbon-nitrogen (but not peptide) bonds"/>
    <property type="evidence" value="ECO:0007669"/>
    <property type="project" value="InterPro"/>
</dbReference>
<dbReference type="EMBL" id="CP149782">
    <property type="protein sequence ID" value="WYF44395.1"/>
    <property type="molecule type" value="Genomic_DNA"/>
</dbReference>
<dbReference type="PANTHER" id="PTHR10587:SF137">
    <property type="entry name" value="4-DEOXY-4-FORMAMIDO-L-ARABINOSE-PHOSPHOUNDECAPRENOL DEFORMYLASE ARND-RELATED"/>
    <property type="match status" value="1"/>
</dbReference>
<dbReference type="InterPro" id="IPR011330">
    <property type="entry name" value="Glyco_hydro/deAcase_b/a-brl"/>
</dbReference>
<dbReference type="RefSeq" id="WP_339095608.1">
    <property type="nucleotide sequence ID" value="NZ_CP149782.1"/>
</dbReference>
<dbReference type="InterPro" id="IPR002509">
    <property type="entry name" value="NODB_dom"/>
</dbReference>
<evidence type="ECO:0000313" key="2">
    <source>
        <dbReference type="EMBL" id="WYF44395.1"/>
    </source>
</evidence>
<dbReference type="Pfam" id="PF01522">
    <property type="entry name" value="Polysacc_deac_1"/>
    <property type="match status" value="1"/>
</dbReference>
<dbReference type="InterPro" id="IPR050248">
    <property type="entry name" value="Polysacc_deacetylase_ArnD"/>
</dbReference>
<dbReference type="Gene3D" id="3.20.20.370">
    <property type="entry name" value="Glycoside hydrolase/deacetylase"/>
    <property type="match status" value="1"/>
</dbReference>